<dbReference type="Gene3D" id="3.40.50.2000">
    <property type="entry name" value="Glycogen Phosphorylase B"/>
    <property type="match status" value="2"/>
</dbReference>
<dbReference type="SUPFAM" id="SSF53756">
    <property type="entry name" value="UDP-Glycosyltransferase/glycogen phosphorylase"/>
    <property type="match status" value="1"/>
</dbReference>
<sequence>MNNLINELRYSEYKERVKSLKYLSKPLFVEDKRRKKQIHVVYILNHVGVCGGTKVILEHANGLIDLGLKVTLLSHFPKPNWFVIKADYIQAPFQIELSKYIPICDVIIATYWEHIGSCVESGIAPVIYFEQGDFHLFEWETIEEEKRNIIYSQIQLPHEILAVSSQISQLIKVNFNRDSLVVHNALNEEIFYNSIKSGSEINMLVVGREETEFKGINDLKKVYNVLLEKGFNIKFSWVTQTTPQNPLGEVYINPTQEKLGELYREATIYVCGSYYESFPLPPLEAMASGTPVVTTRNLGINEYGIDEYNCLMAEPGDINSISEKIIRILSDKDLYDNLITNGLTTANKFNWSIILNELKNFYENIATKKTFSQDKLDDEWEFLFNVKDIVNKSDKDRLKFLLNNAKSDSILMPVQLEIIPDIPTCYWKELIVRKTPIGLCGPLKLPIIVKGEFQELDIKYKDIIYLYKDNRYSEALNKFINELRYYEVGTEEHSILIKWIALCLFELNQDNDLQELLEASIKKYPYYTDLYFIYGLLLFNNGFNDRALQILHQIEVVQDAFYHTDFIGNIKEISRNAYGII</sequence>
<dbReference type="Gene3D" id="1.25.40.10">
    <property type="entry name" value="Tetratricopeptide repeat domain"/>
    <property type="match status" value="1"/>
</dbReference>
<keyword evidence="1" id="KW-0808">Transferase</keyword>
<gene>
    <name evidence="3" type="ORF">JOC95_000203</name>
</gene>
<proteinExistence type="predicted"/>
<reference evidence="3 4" key="1">
    <citation type="submission" date="2021-01" db="EMBL/GenBank/DDBJ databases">
        <title>Genomic Encyclopedia of Type Strains, Phase IV (KMG-IV): sequencing the most valuable type-strain genomes for metagenomic binning, comparative biology and taxonomic classification.</title>
        <authorList>
            <person name="Goeker M."/>
        </authorList>
    </citation>
    <scope>NUCLEOTIDE SEQUENCE [LARGE SCALE GENOMIC DNA]</scope>
    <source>
        <strain evidence="3 4">DSM 25879</strain>
    </source>
</reference>
<dbReference type="InterPro" id="IPR001296">
    <property type="entry name" value="Glyco_trans_1"/>
</dbReference>
<dbReference type="SUPFAM" id="SSF48452">
    <property type="entry name" value="TPR-like"/>
    <property type="match status" value="1"/>
</dbReference>
<feature type="domain" description="Glycosyl transferase family 1" evidence="2">
    <location>
        <begin position="256"/>
        <end position="342"/>
    </location>
</feature>
<evidence type="ECO:0000256" key="1">
    <source>
        <dbReference type="ARBA" id="ARBA00022679"/>
    </source>
</evidence>
<accession>A0ABS2NUM2</accession>
<evidence type="ECO:0000313" key="3">
    <source>
        <dbReference type="EMBL" id="MBM7618361.1"/>
    </source>
</evidence>
<dbReference type="InterPro" id="IPR011990">
    <property type="entry name" value="TPR-like_helical_dom_sf"/>
</dbReference>
<dbReference type="Pfam" id="PF00534">
    <property type="entry name" value="Glycos_transf_1"/>
    <property type="match status" value="1"/>
</dbReference>
<dbReference type="RefSeq" id="WP_204412596.1">
    <property type="nucleotide sequence ID" value="NZ_JAFBED010000001.1"/>
</dbReference>
<dbReference type="PANTHER" id="PTHR46401">
    <property type="entry name" value="GLYCOSYLTRANSFERASE WBBK-RELATED"/>
    <property type="match status" value="1"/>
</dbReference>
<organism evidence="3 4">
    <name type="scientific">Sutcliffiella tianshenii</name>
    <dbReference type="NCBI Taxonomy" id="1463404"/>
    <lineage>
        <taxon>Bacteria</taxon>
        <taxon>Bacillati</taxon>
        <taxon>Bacillota</taxon>
        <taxon>Bacilli</taxon>
        <taxon>Bacillales</taxon>
        <taxon>Bacillaceae</taxon>
        <taxon>Sutcliffiella</taxon>
    </lineage>
</organism>
<evidence type="ECO:0000313" key="4">
    <source>
        <dbReference type="Proteomes" id="UP000737402"/>
    </source>
</evidence>
<comment type="caution">
    <text evidence="3">The sequence shown here is derived from an EMBL/GenBank/DDBJ whole genome shotgun (WGS) entry which is preliminary data.</text>
</comment>
<dbReference type="CDD" id="cd03801">
    <property type="entry name" value="GT4_PimA-like"/>
    <property type="match status" value="1"/>
</dbReference>
<keyword evidence="4" id="KW-1185">Reference proteome</keyword>
<name>A0ABS2NUM2_9BACI</name>
<dbReference type="Proteomes" id="UP000737402">
    <property type="component" value="Unassembled WGS sequence"/>
</dbReference>
<protein>
    <submittedName>
        <fullName evidence="3">Glycosyltransferase involved in cell wall biosynthesis</fullName>
    </submittedName>
</protein>
<dbReference type="EMBL" id="JAFBED010000001">
    <property type="protein sequence ID" value="MBM7618361.1"/>
    <property type="molecule type" value="Genomic_DNA"/>
</dbReference>
<dbReference type="PANTHER" id="PTHR46401:SF2">
    <property type="entry name" value="GLYCOSYLTRANSFERASE WBBK-RELATED"/>
    <property type="match status" value="1"/>
</dbReference>
<evidence type="ECO:0000259" key="2">
    <source>
        <dbReference type="Pfam" id="PF00534"/>
    </source>
</evidence>